<comment type="caution">
    <text evidence="1">The sequence shown here is derived from an EMBL/GenBank/DDBJ whole genome shotgun (WGS) entry which is preliminary data.</text>
</comment>
<proteinExistence type="predicted"/>
<keyword evidence="2" id="KW-1185">Reference proteome</keyword>
<dbReference type="EMBL" id="CM039430">
    <property type="protein sequence ID" value="KAI4345094.1"/>
    <property type="molecule type" value="Genomic_DNA"/>
</dbReference>
<sequence>MGFVPLTRDRAHSATTIKHSLTSLVSFLVQISTFWSVEFLLLLPPSLGSIVEMSFYLKKGTSSTVGGGFSFMNRGRLWCLWKILFRHWT</sequence>
<reference evidence="1 2" key="1">
    <citation type="journal article" date="2022" name="DNA Res.">
        <title>Chromosomal-level genome assembly of the orchid tree Bauhinia variegata (Leguminosae; Cercidoideae) supports the allotetraploid origin hypothesis of Bauhinia.</title>
        <authorList>
            <person name="Zhong Y."/>
            <person name="Chen Y."/>
            <person name="Zheng D."/>
            <person name="Pang J."/>
            <person name="Liu Y."/>
            <person name="Luo S."/>
            <person name="Meng S."/>
            <person name="Qian L."/>
            <person name="Wei D."/>
            <person name="Dai S."/>
            <person name="Zhou R."/>
        </authorList>
    </citation>
    <scope>NUCLEOTIDE SEQUENCE [LARGE SCALE GENOMIC DNA]</scope>
    <source>
        <strain evidence="1">BV-YZ2020</strain>
    </source>
</reference>
<accession>A0ACB9PAY0</accession>
<evidence type="ECO:0000313" key="1">
    <source>
        <dbReference type="EMBL" id="KAI4345094.1"/>
    </source>
</evidence>
<evidence type="ECO:0000313" key="2">
    <source>
        <dbReference type="Proteomes" id="UP000828941"/>
    </source>
</evidence>
<organism evidence="1 2">
    <name type="scientific">Bauhinia variegata</name>
    <name type="common">Purple orchid tree</name>
    <name type="synonym">Phanera variegata</name>
    <dbReference type="NCBI Taxonomy" id="167791"/>
    <lineage>
        <taxon>Eukaryota</taxon>
        <taxon>Viridiplantae</taxon>
        <taxon>Streptophyta</taxon>
        <taxon>Embryophyta</taxon>
        <taxon>Tracheophyta</taxon>
        <taxon>Spermatophyta</taxon>
        <taxon>Magnoliopsida</taxon>
        <taxon>eudicotyledons</taxon>
        <taxon>Gunneridae</taxon>
        <taxon>Pentapetalae</taxon>
        <taxon>rosids</taxon>
        <taxon>fabids</taxon>
        <taxon>Fabales</taxon>
        <taxon>Fabaceae</taxon>
        <taxon>Cercidoideae</taxon>
        <taxon>Cercideae</taxon>
        <taxon>Bauhiniinae</taxon>
        <taxon>Bauhinia</taxon>
    </lineage>
</organism>
<name>A0ACB9PAY0_BAUVA</name>
<gene>
    <name evidence="1" type="ORF">L6164_012257</name>
</gene>
<protein>
    <submittedName>
        <fullName evidence="1">Uncharacterized protein</fullName>
    </submittedName>
</protein>
<dbReference type="Proteomes" id="UP000828941">
    <property type="component" value="Chromosome 5"/>
</dbReference>